<dbReference type="SUPFAM" id="SSF160935">
    <property type="entry name" value="VPA0735-like"/>
    <property type="match status" value="1"/>
</dbReference>
<dbReference type="Proteomes" id="UP000253772">
    <property type="component" value="Plasmid p1"/>
</dbReference>
<organism evidence="3 4">
    <name type="scientific">Cupriavidus metallidurans</name>
    <dbReference type="NCBI Taxonomy" id="119219"/>
    <lineage>
        <taxon>Bacteria</taxon>
        <taxon>Pseudomonadati</taxon>
        <taxon>Pseudomonadota</taxon>
        <taxon>Betaproteobacteria</taxon>
        <taxon>Burkholderiales</taxon>
        <taxon>Burkholderiaceae</taxon>
        <taxon>Cupriavidus</taxon>
    </lineage>
</organism>
<dbReference type="PANTHER" id="PTHR36509:SF2">
    <property type="entry name" value="BLL3101 PROTEIN"/>
    <property type="match status" value="1"/>
</dbReference>
<gene>
    <name evidence="3" type="ORF">DDF84_031560</name>
</gene>
<sequence length="498" mass="54145">MSVRDSSRIFLGNISGRLSDEAAIRATEVACLSRRSLLKAVAAIGLYNLSLPAIAAACGKTSEGAAVESGKGSLQQRISDAFVYTFPLHDVARTRWVATQSKDQREGALNQLRHRRKLADDQARRVTTPNNDTLYSTAWLELSGGPVELSIPAMGDRYYSLAFLDAFTNNFACLGQRVNGPGPNLYVIAGPAHHASARQSLPAGAILVAAPTNDTWMIGRLLVDGQDDLPRVNALQDRMSLKTSGAAPRGYVTTPDESSPAAYLALVNEALSRNGVPAGEQSMVNAFADIGIKAGELNAWETLPAGVREEWARQLPGLRNALLRQCDGSLIRIGPNGTWRTGLDHIGNFGEDYAYRARVALGGLGALQRTEAIYMSSQSDSSGVEFDGTNSYRLHIPAGVPVDAFWSLSMYEVEKDGRKFFTPNPIHRFSIGDRTRGLARNADGSIDIQMQRRQPDGGTANWLPAPDGRFMLTLRFYRPRAALLARRFEIPDVVRVST</sequence>
<keyword evidence="3" id="KW-0614">Plasmid</keyword>
<dbReference type="Pfam" id="PF06742">
    <property type="entry name" value="DUF1214"/>
    <property type="match status" value="1"/>
</dbReference>
<dbReference type="InterPro" id="IPR010679">
    <property type="entry name" value="DUF1254"/>
</dbReference>
<evidence type="ECO:0000259" key="1">
    <source>
        <dbReference type="Pfam" id="PF06742"/>
    </source>
</evidence>
<feature type="domain" description="DUF1214" evidence="1">
    <location>
        <begin position="371"/>
        <end position="480"/>
    </location>
</feature>
<name>A0A482J5J4_9BURK</name>
<dbReference type="RefSeq" id="WP_111733962.1">
    <property type="nucleotide sequence ID" value="NZ_CP037902.1"/>
</dbReference>
<protein>
    <submittedName>
        <fullName evidence="3">DUF1254 domain-containing protein</fullName>
    </submittedName>
</protein>
<dbReference type="EMBL" id="CP037902">
    <property type="protein sequence ID" value="QBP14284.1"/>
    <property type="molecule type" value="Genomic_DNA"/>
</dbReference>
<evidence type="ECO:0000313" key="4">
    <source>
        <dbReference type="Proteomes" id="UP000253772"/>
    </source>
</evidence>
<dbReference type="OrthoDB" id="104565at2"/>
<dbReference type="InterPro" id="IPR037049">
    <property type="entry name" value="DUF1214_C_sf"/>
</dbReference>
<evidence type="ECO:0000259" key="2">
    <source>
        <dbReference type="Pfam" id="PF06863"/>
    </source>
</evidence>
<feature type="domain" description="DUF1254" evidence="2">
    <location>
        <begin position="110"/>
        <end position="242"/>
    </location>
</feature>
<dbReference type="InterPro" id="IPR010621">
    <property type="entry name" value="DUF1214"/>
</dbReference>
<accession>A0A482J5J4</accession>
<proteinExistence type="predicted"/>
<evidence type="ECO:0000313" key="3">
    <source>
        <dbReference type="EMBL" id="QBP14284.1"/>
    </source>
</evidence>
<dbReference type="Pfam" id="PF06863">
    <property type="entry name" value="DUF1254"/>
    <property type="match status" value="1"/>
</dbReference>
<dbReference type="AlphaFoldDB" id="A0A482J5J4"/>
<dbReference type="Gene3D" id="2.60.120.600">
    <property type="entry name" value="Domain of unknown function DUF1214, C-terminal domain"/>
    <property type="match status" value="1"/>
</dbReference>
<geneLocation type="plasmid" evidence="3">
    <name>p1</name>
</geneLocation>
<dbReference type="InterPro" id="IPR037050">
    <property type="entry name" value="DUF1254_sf"/>
</dbReference>
<dbReference type="Gene3D" id="2.60.40.1610">
    <property type="entry name" value="Domain of unknown function DUF1254"/>
    <property type="match status" value="1"/>
</dbReference>
<reference evidence="3 4" key="1">
    <citation type="submission" date="2019-03" db="EMBL/GenBank/DDBJ databases">
        <title>Comparative insights into the high quality Complete genome sequence of highly metal resistant Cupriavidus metallidurans strain BS1 isolated from a gold-copper mine.</title>
        <authorList>
            <person name="Mazhar H.S."/>
            <person name="Rensing C."/>
        </authorList>
    </citation>
    <scope>NUCLEOTIDE SEQUENCE [LARGE SCALE GENOMIC DNA]</scope>
    <source>
        <strain evidence="3 4">BS1</strain>
        <plasmid evidence="3 4">p1</plasmid>
    </source>
</reference>
<dbReference type="PANTHER" id="PTHR36509">
    <property type="entry name" value="BLL3101 PROTEIN"/>
    <property type="match status" value="1"/>
</dbReference>